<evidence type="ECO:0000313" key="1">
    <source>
        <dbReference type="EMBL" id="ASM79287.1"/>
    </source>
</evidence>
<dbReference type="AlphaFoldDB" id="A0A221KK75"/>
<accession>A0A221KK75</accession>
<evidence type="ECO:0008006" key="3">
    <source>
        <dbReference type="Google" id="ProtNLM"/>
    </source>
</evidence>
<dbReference type="EMBL" id="CP022425">
    <property type="protein sequence ID" value="ASM79287.1"/>
    <property type="molecule type" value="Genomic_DNA"/>
</dbReference>
<name>A0A221KK75_VITFI</name>
<protein>
    <recommendedName>
        <fullName evidence="3">Flagellar assembly protein FliH</fullName>
    </recommendedName>
</protein>
<dbReference type="Proteomes" id="UP000199729">
    <property type="component" value="Plasmid pVF2"/>
</dbReference>
<gene>
    <name evidence="1" type="ORF">VITFI_CDS3510</name>
</gene>
<sequence>MSENFWATQDAAIAMGHAGKAVGRRQGQEEGYQDGLADGFARGRKYGQDEGVAAMQAQLDALNQQRNALQELSNGLVMALGAAVDVLKGASTDDKVRFAQSYVHRVDQALQKGMLRVAPHLDPNFAKPMAQSSAFIREALETTLRAHDNEISP</sequence>
<dbReference type="RefSeq" id="WP_089418457.1">
    <property type="nucleotide sequence ID" value="NZ_CP022425.1"/>
</dbReference>
<reference evidence="1 2" key="1">
    <citation type="submission" date="2017-07" db="EMBL/GenBank/DDBJ databases">
        <title>Complete Genome Sequence of the cosmetic ferment Vitreoscilla filiformis (ATCC15551).</title>
        <authorList>
            <person name="Contreras S."/>
            <person name="Sagory-Zalkind P."/>
            <person name="Blanquart H."/>
            <person name="Iltis A."/>
            <person name="Morand S.C."/>
        </authorList>
    </citation>
    <scope>NUCLEOTIDE SEQUENCE [LARGE SCALE GENOMIC DNA]</scope>
    <source>
        <strain evidence="1 2">ATCC 15551</strain>
        <plasmid evidence="2">Plasmid pvf2</plasmid>
    </source>
</reference>
<dbReference type="KEGG" id="vff:VITFI_CDS3510"/>
<keyword evidence="1" id="KW-0614">Plasmid</keyword>
<keyword evidence="2" id="KW-1185">Reference proteome</keyword>
<evidence type="ECO:0000313" key="2">
    <source>
        <dbReference type="Proteomes" id="UP000199729"/>
    </source>
</evidence>
<organism evidence="1 2">
    <name type="scientific">Vitreoscilla filiformis</name>
    <dbReference type="NCBI Taxonomy" id="63"/>
    <lineage>
        <taxon>Bacteria</taxon>
        <taxon>Pseudomonadati</taxon>
        <taxon>Pseudomonadota</taxon>
        <taxon>Betaproteobacteria</taxon>
        <taxon>Neisseriales</taxon>
        <taxon>Neisseriaceae</taxon>
        <taxon>Vitreoscilla</taxon>
    </lineage>
</organism>
<geneLocation type="plasmid" evidence="2">
    <name>pvf2</name>
</geneLocation>
<proteinExistence type="predicted"/>